<organism evidence="2 3">
    <name type="scientific">Nocardia vermiculata</name>
    <dbReference type="NCBI Taxonomy" id="257274"/>
    <lineage>
        <taxon>Bacteria</taxon>
        <taxon>Bacillati</taxon>
        <taxon>Actinomycetota</taxon>
        <taxon>Actinomycetes</taxon>
        <taxon>Mycobacteriales</taxon>
        <taxon>Nocardiaceae</taxon>
        <taxon>Nocardia</taxon>
    </lineage>
</organism>
<dbReference type="AlphaFoldDB" id="A0A846XZ63"/>
<accession>A0A846XZ63</accession>
<name>A0A846XZ63_9NOCA</name>
<evidence type="ECO:0000313" key="2">
    <source>
        <dbReference type="EMBL" id="NKY50974.1"/>
    </source>
</evidence>
<keyword evidence="3" id="KW-1185">Reference proteome</keyword>
<gene>
    <name evidence="2" type="ORF">HGA08_12190</name>
</gene>
<dbReference type="GO" id="GO:0016020">
    <property type="term" value="C:membrane"/>
    <property type="evidence" value="ECO:0007669"/>
    <property type="project" value="TreeGrafter"/>
</dbReference>
<proteinExistence type="predicted"/>
<sequence length="272" mass="29531">MKIATAAPVAPVDFSRSGVGEPLLLVHGFTLTWHCWGGVIDELSKDFDTLAPTLPFHWGGPVGDRPLTAAAGADYLEDVMNRAGWETAHIAGHSLGGRLALELARRGRARSITAIASAGLWQRGSRHAERLRRKFRTISYIAPLSRGFANPALAAIGRTTVMRVMCHRPGRVRPDLATIALQSAGYCTARDINAIWPTDTALEILDEITTPVTVVFSARDRMIPPERYGAQLVTPSPRRRICMLPDVGHVPMLKAPGAVAAEIRCTATYPWA</sequence>
<dbReference type="SUPFAM" id="SSF53474">
    <property type="entry name" value="alpha/beta-Hydrolases"/>
    <property type="match status" value="1"/>
</dbReference>
<dbReference type="Gene3D" id="3.40.50.1820">
    <property type="entry name" value="alpha/beta hydrolase"/>
    <property type="match status" value="1"/>
</dbReference>
<dbReference type="GO" id="GO:0016787">
    <property type="term" value="F:hydrolase activity"/>
    <property type="evidence" value="ECO:0007669"/>
    <property type="project" value="UniProtKB-KW"/>
</dbReference>
<dbReference type="PANTHER" id="PTHR43798:SF33">
    <property type="entry name" value="HYDROLASE, PUTATIVE (AFU_ORTHOLOGUE AFUA_2G14860)-RELATED"/>
    <property type="match status" value="1"/>
</dbReference>
<dbReference type="Proteomes" id="UP000565711">
    <property type="component" value="Unassembled WGS sequence"/>
</dbReference>
<dbReference type="InterPro" id="IPR029058">
    <property type="entry name" value="AB_hydrolase_fold"/>
</dbReference>
<dbReference type="InterPro" id="IPR000073">
    <property type="entry name" value="AB_hydrolase_1"/>
</dbReference>
<feature type="domain" description="AB hydrolase-1" evidence="1">
    <location>
        <begin position="23"/>
        <end position="261"/>
    </location>
</feature>
<keyword evidence="2" id="KW-0378">Hydrolase</keyword>
<dbReference type="InterPro" id="IPR050266">
    <property type="entry name" value="AB_hydrolase_sf"/>
</dbReference>
<protein>
    <submittedName>
        <fullName evidence="2">Alpha/beta fold hydrolase</fullName>
    </submittedName>
</protein>
<evidence type="ECO:0000313" key="3">
    <source>
        <dbReference type="Proteomes" id="UP000565711"/>
    </source>
</evidence>
<comment type="caution">
    <text evidence="2">The sequence shown here is derived from an EMBL/GenBank/DDBJ whole genome shotgun (WGS) entry which is preliminary data.</text>
</comment>
<dbReference type="RefSeq" id="WP_084474726.1">
    <property type="nucleotide sequence ID" value="NZ_JAAXOP010000005.1"/>
</dbReference>
<reference evidence="2 3" key="1">
    <citation type="submission" date="2020-04" db="EMBL/GenBank/DDBJ databases">
        <title>MicrobeNet Type strains.</title>
        <authorList>
            <person name="Nicholson A.C."/>
        </authorList>
    </citation>
    <scope>NUCLEOTIDE SEQUENCE [LARGE SCALE GENOMIC DNA]</scope>
    <source>
        <strain evidence="2 3">JCM 12354</strain>
    </source>
</reference>
<evidence type="ECO:0000259" key="1">
    <source>
        <dbReference type="Pfam" id="PF12697"/>
    </source>
</evidence>
<dbReference type="PANTHER" id="PTHR43798">
    <property type="entry name" value="MONOACYLGLYCEROL LIPASE"/>
    <property type="match status" value="1"/>
</dbReference>
<dbReference type="EMBL" id="JAAXOP010000005">
    <property type="protein sequence ID" value="NKY50974.1"/>
    <property type="molecule type" value="Genomic_DNA"/>
</dbReference>
<dbReference type="Pfam" id="PF12697">
    <property type="entry name" value="Abhydrolase_6"/>
    <property type="match status" value="1"/>
</dbReference>